<dbReference type="Pfam" id="PF00877">
    <property type="entry name" value="NLPC_P60"/>
    <property type="match status" value="1"/>
</dbReference>
<comment type="similarity">
    <text evidence="1">Belongs to the peptidase C40 family.</text>
</comment>
<dbReference type="AlphaFoldDB" id="A0A8J3NIA3"/>
<evidence type="ECO:0000313" key="7">
    <source>
        <dbReference type="Proteomes" id="UP000601223"/>
    </source>
</evidence>
<dbReference type="GO" id="GO:0006508">
    <property type="term" value="P:proteolysis"/>
    <property type="evidence" value="ECO:0007669"/>
    <property type="project" value="UniProtKB-KW"/>
</dbReference>
<evidence type="ECO:0000259" key="5">
    <source>
        <dbReference type="PROSITE" id="PS51935"/>
    </source>
</evidence>
<keyword evidence="2" id="KW-0645">Protease</keyword>
<dbReference type="InterPro" id="IPR038765">
    <property type="entry name" value="Papain-like_cys_pep_sf"/>
</dbReference>
<dbReference type="InterPro" id="IPR000064">
    <property type="entry name" value="NLP_P60_dom"/>
</dbReference>
<dbReference type="EMBL" id="BONF01000004">
    <property type="protein sequence ID" value="GIF79160.1"/>
    <property type="molecule type" value="Genomic_DNA"/>
</dbReference>
<dbReference type="PROSITE" id="PS51935">
    <property type="entry name" value="NLPC_P60"/>
    <property type="match status" value="1"/>
</dbReference>
<evidence type="ECO:0000256" key="4">
    <source>
        <dbReference type="ARBA" id="ARBA00022807"/>
    </source>
</evidence>
<keyword evidence="3" id="KW-0378">Hydrolase</keyword>
<reference evidence="6 7" key="1">
    <citation type="submission" date="2021-01" db="EMBL/GenBank/DDBJ databases">
        <title>Whole genome shotgun sequence of Catellatospora bangladeshensis NBRC 107357.</title>
        <authorList>
            <person name="Komaki H."/>
            <person name="Tamura T."/>
        </authorList>
    </citation>
    <scope>NUCLEOTIDE SEQUENCE [LARGE SCALE GENOMIC DNA]</scope>
    <source>
        <strain evidence="6 7">NBRC 107357</strain>
    </source>
</reference>
<protein>
    <recommendedName>
        <fullName evidence="5">NlpC/P60 domain-containing protein</fullName>
    </recommendedName>
</protein>
<dbReference type="GO" id="GO:0008234">
    <property type="term" value="F:cysteine-type peptidase activity"/>
    <property type="evidence" value="ECO:0007669"/>
    <property type="project" value="UniProtKB-KW"/>
</dbReference>
<keyword evidence="7" id="KW-1185">Reference proteome</keyword>
<dbReference type="RefSeq" id="WP_203741233.1">
    <property type="nucleotide sequence ID" value="NZ_BONF01000004.1"/>
</dbReference>
<dbReference type="Proteomes" id="UP000601223">
    <property type="component" value="Unassembled WGS sequence"/>
</dbReference>
<dbReference type="Gene3D" id="3.90.1720.10">
    <property type="entry name" value="endopeptidase domain like (from Nostoc punctiforme)"/>
    <property type="match status" value="1"/>
</dbReference>
<evidence type="ECO:0000256" key="2">
    <source>
        <dbReference type="ARBA" id="ARBA00022670"/>
    </source>
</evidence>
<sequence length="237" mass="24866">MKIATVTAPVATLWSRPDAPRPGVDAAVLGPHSDPRSWVAGLDDEGRMYHGVLTQLLHGEQVLVEEVRGGWARVVATAQPAAKLDPRGYPGWLPLDQLSVRESGDGAAGAVDRAAALAAARAWLGVTYVWGGLTPYGIDCSGLVHLAFRQLGVTVPRDASDQRLAVPELPLGSEQPGDLYFFADARGDIDHVGFVAAAPRDGTRFVLHACSVNGRVILEEMPPARTAALAGAGRVGG</sequence>
<name>A0A8J3NIA3_9ACTN</name>
<evidence type="ECO:0000313" key="6">
    <source>
        <dbReference type="EMBL" id="GIF79160.1"/>
    </source>
</evidence>
<feature type="domain" description="NlpC/P60" evidence="5">
    <location>
        <begin position="110"/>
        <end position="236"/>
    </location>
</feature>
<dbReference type="InterPro" id="IPR051202">
    <property type="entry name" value="Peptidase_C40"/>
</dbReference>
<gene>
    <name evidence="6" type="ORF">Cba03nite_05090</name>
</gene>
<dbReference type="PANTHER" id="PTHR47053">
    <property type="entry name" value="MUREIN DD-ENDOPEPTIDASE MEPH-RELATED"/>
    <property type="match status" value="1"/>
</dbReference>
<comment type="caution">
    <text evidence="6">The sequence shown here is derived from an EMBL/GenBank/DDBJ whole genome shotgun (WGS) entry which is preliminary data.</text>
</comment>
<dbReference type="PANTHER" id="PTHR47053:SF3">
    <property type="entry name" value="GAMMA-D-GLUTAMYL-L-LYSINE DIPEPTIDYL-PEPTIDASE"/>
    <property type="match status" value="1"/>
</dbReference>
<keyword evidence="4" id="KW-0788">Thiol protease</keyword>
<organism evidence="6 7">
    <name type="scientific">Catellatospora bangladeshensis</name>
    <dbReference type="NCBI Taxonomy" id="310355"/>
    <lineage>
        <taxon>Bacteria</taxon>
        <taxon>Bacillati</taxon>
        <taxon>Actinomycetota</taxon>
        <taxon>Actinomycetes</taxon>
        <taxon>Micromonosporales</taxon>
        <taxon>Micromonosporaceae</taxon>
        <taxon>Catellatospora</taxon>
    </lineage>
</organism>
<evidence type="ECO:0000256" key="3">
    <source>
        <dbReference type="ARBA" id="ARBA00022801"/>
    </source>
</evidence>
<dbReference type="SUPFAM" id="SSF54001">
    <property type="entry name" value="Cysteine proteinases"/>
    <property type="match status" value="1"/>
</dbReference>
<proteinExistence type="inferred from homology"/>
<evidence type="ECO:0000256" key="1">
    <source>
        <dbReference type="ARBA" id="ARBA00007074"/>
    </source>
</evidence>
<accession>A0A8J3NIA3</accession>